<proteinExistence type="predicted"/>
<dbReference type="Proteomes" id="UP000570010">
    <property type="component" value="Unassembled WGS sequence"/>
</dbReference>
<comment type="caution">
    <text evidence="2">The sequence shown here is derived from an EMBL/GenBank/DDBJ whole genome shotgun (WGS) entry which is preliminary data.</text>
</comment>
<evidence type="ECO:0000313" key="1">
    <source>
        <dbReference type="EMBL" id="MBA4537305.1"/>
    </source>
</evidence>
<protein>
    <submittedName>
        <fullName evidence="2">DUF309 domain-containing protein</fullName>
    </submittedName>
</protein>
<dbReference type="RefSeq" id="WP_163241954.1">
    <property type="nucleotide sequence ID" value="NZ_JAAIWN010000017.1"/>
</dbReference>
<reference evidence="2 3" key="1">
    <citation type="submission" date="2020-02" db="EMBL/GenBank/DDBJ databases">
        <title>Bacillus aquiflavi sp. nov., isolated from yellow water of strong flavor Chinese baijiu in Yibin region of China.</title>
        <authorList>
            <person name="Xie J."/>
        </authorList>
    </citation>
    <scope>NUCLEOTIDE SEQUENCE [LARGE SCALE GENOMIC DNA]</scope>
    <source>
        <strain evidence="2 3">3H-10</strain>
    </source>
</reference>
<dbReference type="Proteomes" id="UP000472971">
    <property type="component" value="Unassembled WGS sequence"/>
</dbReference>
<dbReference type="Gene3D" id="1.10.3450.10">
    <property type="entry name" value="TTHA0068-like"/>
    <property type="match status" value="1"/>
</dbReference>
<sequence length="174" mass="20724">MKYPNEYIDYLIFFHGERDYFECHEILEEYWKKTEQSKNDSIWVGLILLAVANYHYRRNNLNGAKRTLRKAIDLFNKEYRQISSLGLIDDEFISLMQKQLNKIESGEKYESIQLPIADSTLKKLCQERCTSKGCKWGAASDLTNDFLIHRHTLRDRSNVIQERRKQLLKRKGNE</sequence>
<gene>
    <name evidence="2" type="ORF">G4D64_08560</name>
    <name evidence="1" type="ORF">H1Z61_09160</name>
</gene>
<dbReference type="EMBL" id="JAAIWN010000017">
    <property type="protein sequence ID" value="NEY81562.1"/>
    <property type="molecule type" value="Genomic_DNA"/>
</dbReference>
<keyword evidence="3" id="KW-1185">Reference proteome</keyword>
<dbReference type="SUPFAM" id="SSF140663">
    <property type="entry name" value="TTHA0068-like"/>
    <property type="match status" value="1"/>
</dbReference>
<organism evidence="2 3">
    <name type="scientific">Bacillus aquiflavi</name>
    <dbReference type="NCBI Taxonomy" id="2672567"/>
    <lineage>
        <taxon>Bacteria</taxon>
        <taxon>Bacillati</taxon>
        <taxon>Bacillota</taxon>
        <taxon>Bacilli</taxon>
        <taxon>Bacillales</taxon>
        <taxon>Bacillaceae</taxon>
        <taxon>Bacillus</taxon>
    </lineage>
</organism>
<dbReference type="AlphaFoldDB" id="A0A6B3VX59"/>
<dbReference type="Pfam" id="PF03745">
    <property type="entry name" value="DUF309"/>
    <property type="match status" value="1"/>
</dbReference>
<dbReference type="InterPro" id="IPR023203">
    <property type="entry name" value="TTHA0068_sf"/>
</dbReference>
<dbReference type="PANTHER" id="PTHR34796">
    <property type="entry name" value="EXPRESSED PROTEIN"/>
    <property type="match status" value="1"/>
</dbReference>
<accession>A0A6B3VX59</accession>
<reference evidence="1 4" key="2">
    <citation type="submission" date="2020-07" db="EMBL/GenBank/DDBJ databases">
        <authorList>
            <person name="Feng H."/>
        </authorList>
    </citation>
    <scope>NUCLEOTIDE SEQUENCE [LARGE SCALE GENOMIC DNA]</scope>
    <source>
        <strain evidence="1">S-12</strain>
        <strain evidence="4">s-12</strain>
    </source>
</reference>
<dbReference type="InterPro" id="IPR005500">
    <property type="entry name" value="DUF309"/>
</dbReference>
<name>A0A6B3VX59_9BACI</name>
<evidence type="ECO:0000313" key="4">
    <source>
        <dbReference type="Proteomes" id="UP000570010"/>
    </source>
</evidence>
<evidence type="ECO:0000313" key="2">
    <source>
        <dbReference type="EMBL" id="NEY81562.1"/>
    </source>
</evidence>
<evidence type="ECO:0000313" key="3">
    <source>
        <dbReference type="Proteomes" id="UP000472971"/>
    </source>
</evidence>
<dbReference type="PANTHER" id="PTHR34796:SF1">
    <property type="entry name" value="EXPRESSED PROTEIN"/>
    <property type="match status" value="1"/>
</dbReference>
<dbReference type="EMBL" id="JACEIO010000019">
    <property type="protein sequence ID" value="MBA4537305.1"/>
    <property type="molecule type" value="Genomic_DNA"/>
</dbReference>